<name>A0A255G1C7_9ACTN</name>
<evidence type="ECO:0000313" key="2">
    <source>
        <dbReference type="Proteomes" id="UP000215896"/>
    </source>
</evidence>
<evidence type="ECO:0008006" key="3">
    <source>
        <dbReference type="Google" id="ProtNLM"/>
    </source>
</evidence>
<dbReference type="Pfam" id="PF13830">
    <property type="entry name" value="DUF4192"/>
    <property type="match status" value="1"/>
</dbReference>
<organism evidence="1 2">
    <name type="scientific">Enemella evansiae</name>
    <dbReference type="NCBI Taxonomy" id="2016499"/>
    <lineage>
        <taxon>Bacteria</taxon>
        <taxon>Bacillati</taxon>
        <taxon>Actinomycetota</taxon>
        <taxon>Actinomycetes</taxon>
        <taxon>Propionibacteriales</taxon>
        <taxon>Propionibacteriaceae</taxon>
        <taxon>Enemella</taxon>
    </lineage>
</organism>
<proteinExistence type="predicted"/>
<dbReference type="AlphaFoldDB" id="A0A255G1C7"/>
<evidence type="ECO:0000313" key="1">
    <source>
        <dbReference type="EMBL" id="OYO07973.1"/>
    </source>
</evidence>
<protein>
    <recommendedName>
        <fullName evidence="3">DUF4192 domain-containing protein</fullName>
    </recommendedName>
</protein>
<dbReference type="InterPro" id="IPR025447">
    <property type="entry name" value="DUF4192"/>
</dbReference>
<reference evidence="1 2" key="1">
    <citation type="submission" date="2017-07" db="EMBL/GenBank/DDBJ databases">
        <title>Draft whole genome sequences of clinical Proprionibacteriaceae strains.</title>
        <authorList>
            <person name="Bernier A.-M."/>
            <person name="Bernard K."/>
            <person name="Domingo M.-C."/>
        </authorList>
    </citation>
    <scope>NUCLEOTIDE SEQUENCE [LARGE SCALE GENOMIC DNA]</scope>
    <source>
        <strain evidence="1 2">NML 030167</strain>
    </source>
</reference>
<accession>A0A255G1C7</accession>
<gene>
    <name evidence="1" type="ORF">CGZ94_21230</name>
</gene>
<comment type="caution">
    <text evidence="1">The sequence shown here is derived from an EMBL/GenBank/DDBJ whole genome shotgun (WGS) entry which is preliminary data.</text>
</comment>
<dbReference type="EMBL" id="NMVO01000019">
    <property type="protein sequence ID" value="OYO07973.1"/>
    <property type="molecule type" value="Genomic_DNA"/>
</dbReference>
<dbReference type="Proteomes" id="UP000215896">
    <property type="component" value="Unassembled WGS sequence"/>
</dbReference>
<keyword evidence="2" id="KW-1185">Reference proteome</keyword>
<sequence>MPPIVWRMKTPDSLIAQSPEEVLAAVPYLLGFHPQQSFVVVALRGRRVVFTARADLDHALWEADRLARVVDTNNADALILLGFCEPTAESRDLLADLAELFGDFRIHDLLLSDGERWWSLLCDDADCCPDEGTPYDISTTRFAAAAVAAGLPALPSRAELVQRVTGPIGEVDRQEVRAAFEEVLPDLAGWSAEERCGRLRRLIARYNTSRGLSDTECAELAVLSHDPVARDEVLGRLRRVDAPRQVALWNRVVDRSLPPFEVAPLCLLGLAAWLSGNGALQVICMERAERINAGFSMLSLLNHIHDRAIPPSHWGEGAAA</sequence>
<dbReference type="OrthoDB" id="3264463at2"/>